<feature type="compositionally biased region" description="Basic and acidic residues" evidence="1">
    <location>
        <begin position="109"/>
        <end position="120"/>
    </location>
</feature>
<feature type="region of interest" description="Disordered" evidence="1">
    <location>
        <begin position="80"/>
        <end position="120"/>
    </location>
</feature>
<dbReference type="EMBL" id="LO017727">
    <property type="protein sequence ID" value="CRH05864.1"/>
    <property type="molecule type" value="Genomic_DNA"/>
</dbReference>
<reference evidence="2" key="1">
    <citation type="submission" date="2015-04" db="EMBL/GenBank/DDBJ databases">
        <authorList>
            <person name="Syromyatnikov M.Y."/>
            <person name="Popov V.N."/>
        </authorList>
    </citation>
    <scope>NUCLEOTIDE SEQUENCE</scope>
    <source>
        <strain evidence="2">MO-1</strain>
    </source>
</reference>
<gene>
    <name evidence="2" type="ORF">MAGMO_1682</name>
</gene>
<evidence type="ECO:0000256" key="1">
    <source>
        <dbReference type="SAM" id="MobiDB-lite"/>
    </source>
</evidence>
<protein>
    <submittedName>
        <fullName evidence="2">Uncharacterized protein</fullName>
    </submittedName>
</protein>
<proteinExistence type="predicted"/>
<accession>A0A1S7LI89</accession>
<sequence length="120" mass="12936">MDSTSEDAKNQRETAGTKRLGSAILAKSNVAGDTEQAVHAAMGALLSAGKMQTTLTQSSEELMRLECARENSRAACQIPIKREPEPTEFAPQAFDDGLGDDLSWGELPESSHGKMDDYSF</sequence>
<feature type="region of interest" description="Disordered" evidence="1">
    <location>
        <begin position="1"/>
        <end position="21"/>
    </location>
</feature>
<organism evidence="2">
    <name type="scientific">Magnetococcus massalia (strain MO-1)</name>
    <dbReference type="NCBI Taxonomy" id="451514"/>
    <lineage>
        <taxon>Bacteria</taxon>
        <taxon>Pseudomonadati</taxon>
        <taxon>Pseudomonadota</taxon>
        <taxon>Magnetococcia</taxon>
        <taxon>Magnetococcales</taxon>
        <taxon>Magnetococcaceae</taxon>
        <taxon>Magnetococcus</taxon>
    </lineage>
</organism>
<name>A0A1S7LI89_MAGMO</name>
<feature type="compositionally biased region" description="Basic and acidic residues" evidence="1">
    <location>
        <begin position="1"/>
        <end position="16"/>
    </location>
</feature>
<dbReference type="AlphaFoldDB" id="A0A1S7LI89"/>
<evidence type="ECO:0000313" key="2">
    <source>
        <dbReference type="EMBL" id="CRH05864.1"/>
    </source>
</evidence>